<evidence type="ECO:0000256" key="2">
    <source>
        <dbReference type="SAM" id="SignalP"/>
    </source>
</evidence>
<name>A0ABQ1JAL1_9PROT</name>
<dbReference type="EMBL" id="BMKF01000001">
    <property type="protein sequence ID" value="GGB64146.1"/>
    <property type="molecule type" value="Genomic_DNA"/>
</dbReference>
<reference evidence="4" key="1">
    <citation type="journal article" date="2019" name="Int. J. Syst. Evol. Microbiol.">
        <title>The Global Catalogue of Microorganisms (GCM) 10K type strain sequencing project: providing services to taxonomists for standard genome sequencing and annotation.</title>
        <authorList>
            <consortium name="The Broad Institute Genomics Platform"/>
            <consortium name="The Broad Institute Genome Sequencing Center for Infectious Disease"/>
            <person name="Wu L."/>
            <person name="Ma J."/>
        </authorList>
    </citation>
    <scope>NUCLEOTIDE SEQUENCE [LARGE SCALE GENOMIC DNA]</scope>
    <source>
        <strain evidence="4">CGMCC 1.15928</strain>
    </source>
</reference>
<organism evidence="3 4">
    <name type="scientific">Henriciella pelagia</name>
    <dbReference type="NCBI Taxonomy" id="1977912"/>
    <lineage>
        <taxon>Bacteria</taxon>
        <taxon>Pseudomonadati</taxon>
        <taxon>Pseudomonadota</taxon>
        <taxon>Alphaproteobacteria</taxon>
        <taxon>Hyphomonadales</taxon>
        <taxon>Hyphomonadaceae</taxon>
        <taxon>Henriciella</taxon>
    </lineage>
</organism>
<protein>
    <submittedName>
        <fullName evidence="3">Uncharacterized protein</fullName>
    </submittedName>
</protein>
<comment type="caution">
    <text evidence="3">The sequence shown here is derived from an EMBL/GenBank/DDBJ whole genome shotgun (WGS) entry which is preliminary data.</text>
</comment>
<keyword evidence="2" id="KW-0732">Signal</keyword>
<evidence type="ECO:0000313" key="3">
    <source>
        <dbReference type="EMBL" id="GGB64146.1"/>
    </source>
</evidence>
<evidence type="ECO:0000313" key="4">
    <source>
        <dbReference type="Proteomes" id="UP000628854"/>
    </source>
</evidence>
<gene>
    <name evidence="3" type="ORF">GCM10011503_11170</name>
</gene>
<feature type="signal peptide" evidence="2">
    <location>
        <begin position="1"/>
        <end position="23"/>
    </location>
</feature>
<feature type="region of interest" description="Disordered" evidence="1">
    <location>
        <begin position="84"/>
        <end position="109"/>
    </location>
</feature>
<keyword evidence="4" id="KW-1185">Reference proteome</keyword>
<accession>A0ABQ1JAL1</accession>
<dbReference type="Proteomes" id="UP000628854">
    <property type="component" value="Unassembled WGS sequence"/>
</dbReference>
<dbReference type="PROSITE" id="PS51257">
    <property type="entry name" value="PROKAR_LIPOPROTEIN"/>
    <property type="match status" value="1"/>
</dbReference>
<feature type="chain" id="PRO_5047478173" evidence="2">
    <location>
        <begin position="24"/>
        <end position="109"/>
    </location>
</feature>
<sequence>MKLNLMMAGIAAGLLATACTSGATTQTAARAPAGTVVAITPEVRAEIIRQGHDPDEEICKREEQMGSTIPKRVCATRAAWAAKTQASQEGTAEIQRNALRTRAPGAGGD</sequence>
<proteinExistence type="predicted"/>
<evidence type="ECO:0000256" key="1">
    <source>
        <dbReference type="SAM" id="MobiDB-lite"/>
    </source>
</evidence>
<dbReference type="RefSeq" id="WP_233357072.1">
    <property type="nucleotide sequence ID" value="NZ_BMKF01000001.1"/>
</dbReference>